<keyword evidence="3" id="KW-1185">Reference proteome</keyword>
<evidence type="ECO:0000313" key="2">
    <source>
        <dbReference type="EMBL" id="RLZ06555.1"/>
    </source>
</evidence>
<sequence>MFSDVKSYVNQRITLTKYEIVDSTSNMFASGIFAIIVAAAVLFLILLGSLAAGFLLGDYFNNYGYGFLAVTGIYFLFLVLCLIFRKNLKNLLADIAVESAMNAMTNQDDDEDEE</sequence>
<feature type="transmembrane region" description="Helical" evidence="1">
    <location>
        <begin position="63"/>
        <end position="84"/>
    </location>
</feature>
<dbReference type="InterPro" id="IPR009937">
    <property type="entry name" value="Phage_holin_3_6"/>
</dbReference>
<evidence type="ECO:0000256" key="1">
    <source>
        <dbReference type="SAM" id="Phobius"/>
    </source>
</evidence>
<keyword evidence="1" id="KW-0812">Transmembrane</keyword>
<keyword evidence="1" id="KW-1133">Transmembrane helix</keyword>
<dbReference type="RefSeq" id="WP_121935678.1">
    <property type="nucleotide sequence ID" value="NZ_RDOJ01000025.1"/>
</dbReference>
<dbReference type="AlphaFoldDB" id="A0A3L9M0Q2"/>
<accession>A0A3L9M0Q2</accession>
<keyword evidence="1" id="KW-0472">Membrane</keyword>
<dbReference type="EMBL" id="RDOJ01000025">
    <property type="protein sequence ID" value="RLZ06555.1"/>
    <property type="molecule type" value="Genomic_DNA"/>
</dbReference>
<reference evidence="2 3" key="1">
    <citation type="submission" date="2018-10" db="EMBL/GenBank/DDBJ databases">
        <authorList>
            <person name="Chen X."/>
        </authorList>
    </citation>
    <scope>NUCLEOTIDE SEQUENCE [LARGE SCALE GENOMIC DNA]</scope>
    <source>
        <strain evidence="2 3">YIM 102668</strain>
    </source>
</reference>
<dbReference type="SUPFAM" id="SSF103473">
    <property type="entry name" value="MFS general substrate transporter"/>
    <property type="match status" value="1"/>
</dbReference>
<comment type="caution">
    <text evidence="2">The sequence shown here is derived from an EMBL/GenBank/DDBJ whole genome shotgun (WGS) entry which is preliminary data.</text>
</comment>
<dbReference type="Proteomes" id="UP000275348">
    <property type="component" value="Unassembled WGS sequence"/>
</dbReference>
<dbReference type="OrthoDB" id="1448846at2"/>
<organism evidence="2 3">
    <name type="scientific">Faecalibacter macacae</name>
    <dbReference type="NCBI Taxonomy" id="1859289"/>
    <lineage>
        <taxon>Bacteria</taxon>
        <taxon>Pseudomonadati</taxon>
        <taxon>Bacteroidota</taxon>
        <taxon>Flavobacteriia</taxon>
        <taxon>Flavobacteriales</taxon>
        <taxon>Weeksellaceae</taxon>
        <taxon>Faecalibacter</taxon>
    </lineage>
</organism>
<dbReference type="InterPro" id="IPR036259">
    <property type="entry name" value="MFS_trans_sf"/>
</dbReference>
<dbReference type="Pfam" id="PF07332">
    <property type="entry name" value="Phage_holin_3_6"/>
    <property type="match status" value="1"/>
</dbReference>
<evidence type="ECO:0008006" key="4">
    <source>
        <dbReference type="Google" id="ProtNLM"/>
    </source>
</evidence>
<feature type="transmembrane region" description="Helical" evidence="1">
    <location>
        <begin position="32"/>
        <end position="57"/>
    </location>
</feature>
<proteinExistence type="predicted"/>
<name>A0A3L9M0Q2_9FLAO</name>
<evidence type="ECO:0000313" key="3">
    <source>
        <dbReference type="Proteomes" id="UP000275348"/>
    </source>
</evidence>
<protein>
    <recommendedName>
        <fullName evidence="4">Phage holin family protein</fullName>
    </recommendedName>
</protein>
<gene>
    <name evidence="2" type="ORF">EAH69_13170</name>
</gene>